<dbReference type="PANTHER" id="PTHR24025:SF23">
    <property type="entry name" value="NEURAL-CADHERIN"/>
    <property type="match status" value="1"/>
</dbReference>
<feature type="domain" description="Cadherin" evidence="9">
    <location>
        <begin position="170"/>
        <end position="273"/>
    </location>
</feature>
<dbReference type="SMART" id="SM00112">
    <property type="entry name" value="CA"/>
    <property type="match status" value="5"/>
</dbReference>
<evidence type="ECO:0000256" key="1">
    <source>
        <dbReference type="ARBA" id="ARBA00004370"/>
    </source>
</evidence>
<name>A0A426VEP9_9BURK</name>
<dbReference type="InterPro" id="IPR015919">
    <property type="entry name" value="Cadherin-like_sf"/>
</dbReference>
<keyword evidence="4" id="KW-0106">Calcium</keyword>
<evidence type="ECO:0000256" key="3">
    <source>
        <dbReference type="ARBA" id="ARBA00022737"/>
    </source>
</evidence>
<evidence type="ECO:0000256" key="5">
    <source>
        <dbReference type="ARBA" id="ARBA00022889"/>
    </source>
</evidence>
<comment type="subcellular location">
    <subcellularLocation>
        <location evidence="1">Membrane</location>
    </subcellularLocation>
</comment>
<feature type="domain" description="Cadherin" evidence="9">
    <location>
        <begin position="586"/>
        <end position="643"/>
    </location>
</feature>
<keyword evidence="11" id="KW-1185">Reference proteome</keyword>
<reference evidence="10 11" key="1">
    <citation type="submission" date="2018-12" db="EMBL/GenBank/DDBJ databases">
        <title>The whole draft genome of Aquabacterium sp. SJQ9.</title>
        <authorList>
            <person name="Sun L."/>
            <person name="Gao X."/>
            <person name="Chen W."/>
            <person name="Huang K."/>
        </authorList>
    </citation>
    <scope>NUCLEOTIDE SEQUENCE [LARGE SCALE GENOMIC DNA]</scope>
    <source>
        <strain evidence="10 11">SJQ9</strain>
    </source>
</reference>
<dbReference type="GO" id="GO:0007156">
    <property type="term" value="P:homophilic cell adhesion via plasma membrane adhesion molecules"/>
    <property type="evidence" value="ECO:0007669"/>
    <property type="project" value="InterPro"/>
</dbReference>
<keyword evidence="7" id="KW-0472">Membrane</keyword>
<feature type="domain" description="Cadherin" evidence="9">
    <location>
        <begin position="60"/>
        <end position="158"/>
    </location>
</feature>
<feature type="domain" description="Cadherin" evidence="9">
    <location>
        <begin position="480"/>
        <end position="584"/>
    </location>
</feature>
<proteinExistence type="predicted"/>
<sequence>MVTVANGALLDFEAAASHSITVLATSSDGSSSSQSFTIAITDVNEHAVGSVSDVDASPNEVNENASNGDDVGITARATDADGTNNAVTYTLTDNAGGRFTINASTGVVTVLDASLLDFETTASHTITVQATSSDGSSSSQNFTIDITDGSEAGVGPVSDVDVDAGAGANSVIENATAGTTVGITASAIDPDVIDTVSYSLSNNAGGRFTIDALTGVVTVANGSLLDREATASHNITVVATSTDGSSTSRSFTITLIDQNEFNVGSVSDVNPAANQVSEDAVDGSLVGITAQASDADATNNTVTYTLSDNAGGRFAIDATTGVVTVANSALLDYETAASHTITVLASSSDGSTSSQSFTIDILDVNEYDVGAVGDVDATPNQVAENAATGTAVGVTARAVDADGTNHTVTYSLSDNAGGRFTIDATTGVVTVANGSLLDFEADASHDITVVATSSDGSTSSQSFTIEIADVSEFPVGPVTDQDARPNQVAENATNGSLVGITAHAVDLDGSPNTVTYTLSDSAGGRFSIDAVTGVVRVADGSSLDFESTTSHSITVLATSSDGSTSSQSFTVGISDVNEFAVGAVNDSNAAANQVAENATNGSTVGITAQAVDPDGSDNTVTYLLYDNAGGRFTIDASTGVVTVLDGSKLNFEAATIDQQPELHRRHFRCQRVRCGRRE</sequence>
<dbReference type="InterPro" id="IPR050971">
    <property type="entry name" value="Cadherin-domain_protein"/>
</dbReference>
<keyword evidence="6" id="KW-1133">Transmembrane helix</keyword>
<evidence type="ECO:0000256" key="8">
    <source>
        <dbReference type="SAM" id="MobiDB-lite"/>
    </source>
</evidence>
<evidence type="ECO:0000256" key="2">
    <source>
        <dbReference type="ARBA" id="ARBA00022692"/>
    </source>
</evidence>
<feature type="domain" description="Cadherin" evidence="9">
    <location>
        <begin position="268"/>
        <end position="381"/>
    </location>
</feature>
<evidence type="ECO:0000313" key="10">
    <source>
        <dbReference type="EMBL" id="RRS05325.1"/>
    </source>
</evidence>
<keyword evidence="2" id="KW-0812">Transmembrane</keyword>
<evidence type="ECO:0000256" key="4">
    <source>
        <dbReference type="ARBA" id="ARBA00022837"/>
    </source>
</evidence>
<comment type="caution">
    <text evidence="10">The sequence shown here is derived from an EMBL/GenBank/DDBJ whole genome shotgun (WGS) entry which is preliminary data.</text>
</comment>
<dbReference type="PANTHER" id="PTHR24025">
    <property type="entry name" value="DESMOGLEIN FAMILY MEMBER"/>
    <property type="match status" value="1"/>
</dbReference>
<dbReference type="AlphaFoldDB" id="A0A426VEP9"/>
<evidence type="ECO:0000259" key="9">
    <source>
        <dbReference type="PROSITE" id="PS50268"/>
    </source>
</evidence>
<dbReference type="Gene3D" id="2.60.40.60">
    <property type="entry name" value="Cadherins"/>
    <property type="match status" value="6"/>
</dbReference>
<accession>A0A426VEP9</accession>
<evidence type="ECO:0000256" key="6">
    <source>
        <dbReference type="ARBA" id="ARBA00022989"/>
    </source>
</evidence>
<protein>
    <submittedName>
        <fullName evidence="10">Cadherin repeat domain-containing protein</fullName>
    </submittedName>
</protein>
<organism evidence="10 11">
    <name type="scientific">Aquabacterium soli</name>
    <dbReference type="NCBI Taxonomy" id="2493092"/>
    <lineage>
        <taxon>Bacteria</taxon>
        <taxon>Pseudomonadati</taxon>
        <taxon>Pseudomonadota</taxon>
        <taxon>Betaproteobacteria</taxon>
        <taxon>Burkholderiales</taxon>
        <taxon>Aquabacterium</taxon>
    </lineage>
</organism>
<dbReference type="Proteomes" id="UP000269265">
    <property type="component" value="Unassembled WGS sequence"/>
</dbReference>
<dbReference type="GO" id="GO:0005509">
    <property type="term" value="F:calcium ion binding"/>
    <property type="evidence" value="ECO:0007669"/>
    <property type="project" value="InterPro"/>
</dbReference>
<evidence type="ECO:0000313" key="11">
    <source>
        <dbReference type="Proteomes" id="UP000269265"/>
    </source>
</evidence>
<dbReference type="SUPFAM" id="SSF49313">
    <property type="entry name" value="Cadherin-like"/>
    <property type="match status" value="6"/>
</dbReference>
<dbReference type="EMBL" id="RSED01000004">
    <property type="protein sequence ID" value="RRS05325.1"/>
    <property type="molecule type" value="Genomic_DNA"/>
</dbReference>
<dbReference type="CDD" id="cd11304">
    <property type="entry name" value="Cadherin_repeat"/>
    <property type="match status" value="6"/>
</dbReference>
<keyword evidence="3" id="KW-0677">Repeat</keyword>
<dbReference type="GO" id="GO:0016020">
    <property type="term" value="C:membrane"/>
    <property type="evidence" value="ECO:0007669"/>
    <property type="project" value="UniProtKB-SubCell"/>
</dbReference>
<dbReference type="InterPro" id="IPR002126">
    <property type="entry name" value="Cadherin-like_dom"/>
</dbReference>
<dbReference type="GO" id="GO:0005911">
    <property type="term" value="C:cell-cell junction"/>
    <property type="evidence" value="ECO:0007669"/>
    <property type="project" value="TreeGrafter"/>
</dbReference>
<dbReference type="PROSITE" id="PS50268">
    <property type="entry name" value="CADHERIN_2"/>
    <property type="match status" value="6"/>
</dbReference>
<keyword evidence="5" id="KW-0130">Cell adhesion</keyword>
<evidence type="ECO:0000256" key="7">
    <source>
        <dbReference type="ARBA" id="ARBA00023136"/>
    </source>
</evidence>
<gene>
    <name evidence="10" type="ORF">EIP75_07210</name>
</gene>
<feature type="region of interest" description="Disordered" evidence="8">
    <location>
        <begin position="53"/>
        <end position="72"/>
    </location>
</feature>
<feature type="domain" description="Cadherin" evidence="9">
    <location>
        <begin position="381"/>
        <end position="479"/>
    </location>
</feature>
<dbReference type="Pfam" id="PF00028">
    <property type="entry name" value="Cadherin"/>
    <property type="match status" value="5"/>
</dbReference>